<name>G0NES5_CAEBE</name>
<accession>G0NES5</accession>
<dbReference type="OrthoDB" id="5819164at2759"/>
<feature type="transmembrane region" description="Helical" evidence="1">
    <location>
        <begin position="85"/>
        <end position="106"/>
    </location>
</feature>
<evidence type="ECO:0008006" key="4">
    <source>
        <dbReference type="Google" id="ProtNLM"/>
    </source>
</evidence>
<feature type="transmembrane region" description="Helical" evidence="1">
    <location>
        <begin position="12"/>
        <end position="29"/>
    </location>
</feature>
<dbReference type="PANTHER" id="PTHR47922">
    <property type="entry name" value="SERPENTINE RECEPTOR, CLASS H"/>
    <property type="match status" value="1"/>
</dbReference>
<dbReference type="InParanoid" id="G0NES5"/>
<dbReference type="OMA" id="FIMIYIT"/>
<keyword evidence="1" id="KW-0472">Membrane</keyword>
<protein>
    <recommendedName>
        <fullName evidence="4">G-protein coupled receptors family 1 profile domain-containing protein</fullName>
    </recommendedName>
</protein>
<dbReference type="Pfam" id="PF10318">
    <property type="entry name" value="7TM_GPCR_Srh"/>
    <property type="match status" value="1"/>
</dbReference>
<feature type="transmembrane region" description="Helical" evidence="1">
    <location>
        <begin position="129"/>
        <end position="152"/>
    </location>
</feature>
<evidence type="ECO:0000313" key="3">
    <source>
        <dbReference type="Proteomes" id="UP000008068"/>
    </source>
</evidence>
<dbReference type="EMBL" id="GL379873">
    <property type="protein sequence ID" value="EGT58955.1"/>
    <property type="molecule type" value="Genomic_DNA"/>
</dbReference>
<feature type="transmembrane region" description="Helical" evidence="1">
    <location>
        <begin position="172"/>
        <end position="192"/>
    </location>
</feature>
<keyword evidence="1" id="KW-1133">Transmembrane helix</keyword>
<evidence type="ECO:0000256" key="1">
    <source>
        <dbReference type="SAM" id="Phobius"/>
    </source>
</evidence>
<dbReference type="HOGENOM" id="CLU_103900_0_0_1"/>
<keyword evidence="3" id="KW-1185">Reference proteome</keyword>
<dbReference type="SUPFAM" id="SSF81321">
    <property type="entry name" value="Family A G protein-coupled receptor-like"/>
    <property type="match status" value="1"/>
</dbReference>
<reference evidence="3" key="1">
    <citation type="submission" date="2011-07" db="EMBL/GenBank/DDBJ databases">
        <authorList>
            <consortium name="Caenorhabditis brenneri Sequencing and Analysis Consortium"/>
            <person name="Wilson R.K."/>
        </authorList>
    </citation>
    <scope>NUCLEOTIDE SEQUENCE [LARGE SCALE GENOMIC DNA]</scope>
    <source>
        <strain evidence="3">PB2801</strain>
    </source>
</reference>
<dbReference type="Proteomes" id="UP000008068">
    <property type="component" value="Unassembled WGS sequence"/>
</dbReference>
<evidence type="ECO:0000313" key="2">
    <source>
        <dbReference type="EMBL" id="EGT58955.1"/>
    </source>
</evidence>
<dbReference type="PANTHER" id="PTHR47922:SF1">
    <property type="entry name" value="SERPENTINE RECEPTOR, CLASS H"/>
    <property type="match status" value="1"/>
</dbReference>
<gene>
    <name evidence="2" type="ORF">CAEBREN_08233</name>
</gene>
<organism evidence="3">
    <name type="scientific">Caenorhabditis brenneri</name>
    <name type="common">Nematode worm</name>
    <dbReference type="NCBI Taxonomy" id="135651"/>
    <lineage>
        <taxon>Eukaryota</taxon>
        <taxon>Metazoa</taxon>
        <taxon>Ecdysozoa</taxon>
        <taxon>Nematoda</taxon>
        <taxon>Chromadorea</taxon>
        <taxon>Rhabditida</taxon>
        <taxon>Rhabditina</taxon>
        <taxon>Rhabditomorpha</taxon>
        <taxon>Rhabditoidea</taxon>
        <taxon>Rhabditidae</taxon>
        <taxon>Peloderinae</taxon>
        <taxon>Caenorhabditis</taxon>
    </lineage>
</organism>
<keyword evidence="1" id="KW-0812">Transmembrane</keyword>
<dbReference type="FunCoup" id="G0NES5">
    <property type="interactions" value="416"/>
</dbReference>
<sequence length="218" mass="25572">MSRRHKSALRQFVELLLYFSALFFCLWSLPFTLTNVPDDQYNAKQIILLTFQNEQYYPDCLLDPSAVVVSDPHDESADFTAEIEIASWLIIGLAIIVSAKISYSLLERRTKNNMSETTRKMHKKFSQRTVFQALVYVTFAAVPFTMLYLSILFRIRIYAPLAYLIDFFSENHPTACIVSIFLFYDPYQQFLLRFLRFRIVKKTTAKLSNQDRRTITKI</sequence>
<dbReference type="AlphaFoldDB" id="G0NES5"/>
<proteinExistence type="predicted"/>
<dbReference type="eggNOG" id="ENOG502TGWP">
    <property type="taxonomic scope" value="Eukaryota"/>
</dbReference>
<dbReference type="InterPro" id="IPR019422">
    <property type="entry name" value="7TM_GPCR_serpentine_rcpt_Srh"/>
</dbReference>